<protein>
    <submittedName>
        <fullName evidence="1">Uncharacterized protein</fullName>
    </submittedName>
</protein>
<gene>
    <name evidence="1" type="ORF">LTRI10_LOCUS8788</name>
</gene>
<evidence type="ECO:0000313" key="2">
    <source>
        <dbReference type="Proteomes" id="UP001497516"/>
    </source>
</evidence>
<accession>A0AAV2D0W8</accession>
<dbReference type="AlphaFoldDB" id="A0AAV2D0W8"/>
<dbReference type="Proteomes" id="UP001497516">
    <property type="component" value="Chromosome 10"/>
</dbReference>
<sequence length="91" mass="9210">MVSAACTSIVSPVGESPRFVGAGGLSTCIPASRSPVDAFGGLSPAPVDVVTSVKSWQLSGGRPEGIELSAGIAIREELIAIREGHISPIHT</sequence>
<name>A0AAV2D0W8_9ROSI</name>
<reference evidence="1 2" key="1">
    <citation type="submission" date="2024-04" db="EMBL/GenBank/DDBJ databases">
        <authorList>
            <person name="Fracassetti M."/>
        </authorList>
    </citation>
    <scope>NUCLEOTIDE SEQUENCE [LARGE SCALE GENOMIC DNA]</scope>
</reference>
<dbReference type="EMBL" id="OZ034814">
    <property type="protein sequence ID" value="CAL1361411.1"/>
    <property type="molecule type" value="Genomic_DNA"/>
</dbReference>
<organism evidence="1 2">
    <name type="scientific">Linum trigynum</name>
    <dbReference type="NCBI Taxonomy" id="586398"/>
    <lineage>
        <taxon>Eukaryota</taxon>
        <taxon>Viridiplantae</taxon>
        <taxon>Streptophyta</taxon>
        <taxon>Embryophyta</taxon>
        <taxon>Tracheophyta</taxon>
        <taxon>Spermatophyta</taxon>
        <taxon>Magnoliopsida</taxon>
        <taxon>eudicotyledons</taxon>
        <taxon>Gunneridae</taxon>
        <taxon>Pentapetalae</taxon>
        <taxon>rosids</taxon>
        <taxon>fabids</taxon>
        <taxon>Malpighiales</taxon>
        <taxon>Linaceae</taxon>
        <taxon>Linum</taxon>
    </lineage>
</organism>
<proteinExistence type="predicted"/>
<evidence type="ECO:0000313" key="1">
    <source>
        <dbReference type="EMBL" id="CAL1361411.1"/>
    </source>
</evidence>
<keyword evidence="2" id="KW-1185">Reference proteome</keyword>